<dbReference type="PANTHER" id="PTHR34819:SF3">
    <property type="entry name" value="CELL SURFACE PROTEIN"/>
    <property type="match status" value="1"/>
</dbReference>
<feature type="domain" description="DUF11" evidence="1">
    <location>
        <begin position="446"/>
        <end position="549"/>
    </location>
</feature>
<dbReference type="NCBIfam" id="TIGR01451">
    <property type="entry name" value="B_ant_repeat"/>
    <property type="match status" value="2"/>
</dbReference>
<protein>
    <submittedName>
        <fullName evidence="2">DUF11 domain-containing protein</fullName>
    </submittedName>
</protein>
<keyword evidence="3" id="KW-1185">Reference proteome</keyword>
<evidence type="ECO:0000259" key="1">
    <source>
        <dbReference type="Pfam" id="PF01345"/>
    </source>
</evidence>
<evidence type="ECO:0000313" key="2">
    <source>
        <dbReference type="EMBL" id="TVX93445.1"/>
    </source>
</evidence>
<dbReference type="EMBL" id="VNJK01000001">
    <property type="protein sequence ID" value="TVX93445.1"/>
    <property type="molecule type" value="Genomic_DNA"/>
</dbReference>
<organism evidence="2 3">
    <name type="scientific">Paenibacillus agilis</name>
    <dbReference type="NCBI Taxonomy" id="3020863"/>
    <lineage>
        <taxon>Bacteria</taxon>
        <taxon>Bacillati</taxon>
        <taxon>Bacillota</taxon>
        <taxon>Bacilli</taxon>
        <taxon>Bacillales</taxon>
        <taxon>Paenibacillaceae</taxon>
        <taxon>Paenibacillus</taxon>
    </lineage>
</organism>
<evidence type="ECO:0000313" key="3">
    <source>
        <dbReference type="Proteomes" id="UP000318102"/>
    </source>
</evidence>
<dbReference type="InterPro" id="IPR001434">
    <property type="entry name" value="OmcB-like_DUF11"/>
</dbReference>
<comment type="caution">
    <text evidence="2">The sequence shown here is derived from an EMBL/GenBank/DDBJ whole genome shotgun (WGS) entry which is preliminary data.</text>
</comment>
<gene>
    <name evidence="2" type="ORF">FPZ44_10500</name>
</gene>
<proteinExistence type="predicted"/>
<accession>A0A559J0M6</accession>
<dbReference type="RefSeq" id="WP_144989944.1">
    <property type="nucleotide sequence ID" value="NZ_VNJK01000001.1"/>
</dbReference>
<dbReference type="OrthoDB" id="1751088at2"/>
<dbReference type="Pfam" id="PF01345">
    <property type="entry name" value="DUF11"/>
    <property type="match status" value="1"/>
</dbReference>
<dbReference type="PANTHER" id="PTHR34819">
    <property type="entry name" value="LARGE CYSTEINE-RICH PERIPLASMIC PROTEIN OMCB"/>
    <property type="match status" value="1"/>
</dbReference>
<dbReference type="Proteomes" id="UP000318102">
    <property type="component" value="Unassembled WGS sequence"/>
</dbReference>
<name>A0A559J0M6_9BACL</name>
<sequence>MTLMLRFSGNASGDLTFAGNALGVSSIAELLLPPESRVLYAELVWAGSLTHIRSNLHISKEAPIHLTTPEGTKFRIQADPETASYIGENEYFRSANVTDIIQVGGAGAYIVNSTSTSMRHKDTSCKLIGWTLCVIYEHTTLPLRNLSLNVGGVRVNPSSSVTTTISGFGTPLSGPVAGKLAMCIGERDEHHSDLLEIATANPIDLTNPNDVFAHFFNSLQVENSNALTTHSTLAMPYNYKNETGTKIVSSRRWDISNIDISQSLSNSQTSAMFQFRTTGDFYNLYAAGISIDINQPQLEVTMRVNRSDKLEEQALTYSIVVQNTGMTSVESVIITDSLADHTLLIPESVCINRKLAPPDMNPTDGIFVGTLVPEQSITVIYKVKMPAHSQHSDTISISNKAFAKFQYRSVADGPIVEGNISSNEVFFVIQAPQKAQAVVKGSPIPLKVKQKIANKSAYLGDTLYFTFKVTNASDSPLEHVIFTNNFEDGTKFIPRSVNINGKSNPKSKPAAGISLLNLESGQSVEISYCVKQISLPKNHKLRNHATVSYRPVGSTDTLSIRSNIVVIKLEEHEK</sequence>
<dbReference type="InterPro" id="IPR047589">
    <property type="entry name" value="DUF11_rpt"/>
</dbReference>
<dbReference type="AlphaFoldDB" id="A0A559J0M6"/>
<reference evidence="2 3" key="1">
    <citation type="submission" date="2019-07" db="EMBL/GenBank/DDBJ databases">
        <authorList>
            <person name="Kim J."/>
        </authorList>
    </citation>
    <scope>NUCLEOTIDE SEQUENCE [LARGE SCALE GENOMIC DNA]</scope>
    <source>
        <strain evidence="2 3">N4</strain>
    </source>
</reference>
<dbReference type="InterPro" id="IPR051172">
    <property type="entry name" value="Chlamydia_OmcB"/>
</dbReference>